<dbReference type="Pfam" id="PF14223">
    <property type="entry name" value="Retrotran_gag_2"/>
    <property type="match status" value="1"/>
</dbReference>
<proteinExistence type="predicted"/>
<gene>
    <name evidence="1" type="ORF">Tci_546735</name>
</gene>
<protein>
    <submittedName>
        <fullName evidence="1">Uncharacterized protein</fullName>
    </submittedName>
</protein>
<dbReference type="AlphaFoldDB" id="A0A699IRY4"/>
<comment type="caution">
    <text evidence="1">The sequence shown here is derived from an EMBL/GenBank/DDBJ whole genome shotgun (WGS) entry which is preliminary data.</text>
</comment>
<name>A0A699IRY4_TANCI</name>
<evidence type="ECO:0000313" key="1">
    <source>
        <dbReference type="EMBL" id="GEZ74762.1"/>
    </source>
</evidence>
<sequence length="421" mass="48801">KYKTARELWAAILKTFGGNEATKKRKKNLLKQQYGNFKAEGSESLEQTFNRLQVIVRQLQFMDVEVEQDDLNQKFLTSLAPEWLMHTIVWRNKSDLDTISLDDLYNHLKHSSGNEDRNTTCVSTASTIFPIAGASIASISQDTACAYIASQSSSSQINFEDINQINEDDMEEMDIKWSMALLMQSSWQWLYISSASGNQLHWQWERWHVVEMVVWCGGCGRWPEVNRRLRLAAGKREKKMGARFITYVLWHLKQDELHPKLHHLDLTFLKREGRLRGRSILVLEDHRSILRVTTPYNSINIRQDNSFRMNVRETMMKMYREIVENKKSKKKGHLGLKTMLLRALYTDLLVTDHMVLQNFPTANRKFPTASRKFPTGLLTASKDLDNLIESQRPEKNKEGLGYTVVPPPTTQLYLSSKKDLS</sequence>
<organism evidence="1">
    <name type="scientific">Tanacetum cinerariifolium</name>
    <name type="common">Dalmatian daisy</name>
    <name type="synonym">Chrysanthemum cinerariifolium</name>
    <dbReference type="NCBI Taxonomy" id="118510"/>
    <lineage>
        <taxon>Eukaryota</taxon>
        <taxon>Viridiplantae</taxon>
        <taxon>Streptophyta</taxon>
        <taxon>Embryophyta</taxon>
        <taxon>Tracheophyta</taxon>
        <taxon>Spermatophyta</taxon>
        <taxon>Magnoliopsida</taxon>
        <taxon>eudicotyledons</taxon>
        <taxon>Gunneridae</taxon>
        <taxon>Pentapetalae</taxon>
        <taxon>asterids</taxon>
        <taxon>campanulids</taxon>
        <taxon>Asterales</taxon>
        <taxon>Asteraceae</taxon>
        <taxon>Asteroideae</taxon>
        <taxon>Anthemideae</taxon>
        <taxon>Anthemidinae</taxon>
        <taxon>Tanacetum</taxon>
    </lineage>
</organism>
<reference evidence="1" key="1">
    <citation type="journal article" date="2019" name="Sci. Rep.">
        <title>Draft genome of Tanacetum cinerariifolium, the natural source of mosquito coil.</title>
        <authorList>
            <person name="Yamashiro T."/>
            <person name="Shiraishi A."/>
            <person name="Satake H."/>
            <person name="Nakayama K."/>
        </authorList>
    </citation>
    <scope>NUCLEOTIDE SEQUENCE</scope>
</reference>
<accession>A0A699IRY4</accession>
<dbReference type="EMBL" id="BKCJ010318262">
    <property type="protein sequence ID" value="GEZ74762.1"/>
    <property type="molecule type" value="Genomic_DNA"/>
</dbReference>
<feature type="non-terminal residue" evidence="1">
    <location>
        <position position="1"/>
    </location>
</feature>